<dbReference type="CDD" id="cd01335">
    <property type="entry name" value="Radical_SAM"/>
    <property type="match status" value="1"/>
</dbReference>
<proteinExistence type="predicted"/>
<evidence type="ECO:0000313" key="7">
    <source>
        <dbReference type="Proteomes" id="UP000232638"/>
    </source>
</evidence>
<accession>A0A2K8U5B2</accession>
<dbReference type="EMBL" id="CP020370">
    <property type="protein sequence ID" value="AUB80579.1"/>
    <property type="molecule type" value="Genomic_DNA"/>
</dbReference>
<dbReference type="InterPro" id="IPR058240">
    <property type="entry name" value="rSAM_sf"/>
</dbReference>
<reference evidence="6 7" key="1">
    <citation type="submission" date="2017-03" db="EMBL/GenBank/DDBJ databases">
        <title>Complete genome sequence of Candidatus 'Thiodictyon syntrophicum' sp. nov. strain Cad16T, a photolithoautotroph purple sulfur bacterium isolated from an alpine meromictic lake.</title>
        <authorList>
            <person name="Luedin S.M."/>
            <person name="Pothier J.F."/>
            <person name="Danza F."/>
            <person name="Storelli N."/>
            <person name="Wittwer M."/>
            <person name="Tonolla M."/>
        </authorList>
    </citation>
    <scope>NUCLEOTIDE SEQUENCE [LARGE SCALE GENOMIC DNA]</scope>
    <source>
        <strain evidence="6 7">Cad16T</strain>
    </source>
</reference>
<dbReference type="Proteomes" id="UP000232638">
    <property type="component" value="Chromosome"/>
</dbReference>
<evidence type="ECO:0000256" key="2">
    <source>
        <dbReference type="ARBA" id="ARBA00022691"/>
    </source>
</evidence>
<keyword evidence="3" id="KW-0479">Metal-binding</keyword>
<keyword evidence="4" id="KW-0408">Iron</keyword>
<sequence>MIRLYAKLPRTRALGPCLRFAFWVQGCPFHCAGCMTPDAHPFEGGESAAIDRLAAEILAVDDIEGLTVSGGEPFAQAAGLAALIRQVRAHRDLGLILYTGYRLEDLQRKASDAPGTADLLGRIDLLIDGPYVAAQNDGVPLRGSANQRVIPLTDRYLAHLHCYDSNRPRAVELHVEIGERMLVGIPSARQLAWWRSSKEGPAQAAAMTACPSAKPPSLVGT</sequence>
<dbReference type="KEGG" id="tsy:THSYN_06185"/>
<dbReference type="InterPro" id="IPR012837">
    <property type="entry name" value="NrdG"/>
</dbReference>
<evidence type="ECO:0000256" key="3">
    <source>
        <dbReference type="ARBA" id="ARBA00022723"/>
    </source>
</evidence>
<gene>
    <name evidence="6" type="ORF">THSYN_06185</name>
</gene>
<dbReference type="InterPro" id="IPR013785">
    <property type="entry name" value="Aldolase_TIM"/>
</dbReference>
<dbReference type="Gene3D" id="3.20.20.70">
    <property type="entry name" value="Aldolase class I"/>
    <property type="match status" value="1"/>
</dbReference>
<name>A0A2K8U5B2_9GAMM</name>
<dbReference type="InterPro" id="IPR007197">
    <property type="entry name" value="rSAM"/>
</dbReference>
<keyword evidence="7" id="KW-1185">Reference proteome</keyword>
<dbReference type="OrthoDB" id="9782387at2"/>
<dbReference type="SFLD" id="SFLDS00029">
    <property type="entry name" value="Radical_SAM"/>
    <property type="match status" value="1"/>
</dbReference>
<dbReference type="SFLD" id="SFLDG01066">
    <property type="entry name" value="organic_radical-activating_enz"/>
    <property type="match status" value="1"/>
</dbReference>
<evidence type="ECO:0000256" key="1">
    <source>
        <dbReference type="ARBA" id="ARBA00001966"/>
    </source>
</evidence>
<keyword evidence="5" id="KW-0411">Iron-sulfur</keyword>
<dbReference type="GO" id="GO:0051539">
    <property type="term" value="F:4 iron, 4 sulfur cluster binding"/>
    <property type="evidence" value="ECO:0007669"/>
    <property type="project" value="InterPro"/>
</dbReference>
<organism evidence="6 7">
    <name type="scientific">Candidatus Thiodictyon syntrophicum</name>
    <dbReference type="NCBI Taxonomy" id="1166950"/>
    <lineage>
        <taxon>Bacteria</taxon>
        <taxon>Pseudomonadati</taxon>
        <taxon>Pseudomonadota</taxon>
        <taxon>Gammaproteobacteria</taxon>
        <taxon>Chromatiales</taxon>
        <taxon>Chromatiaceae</taxon>
        <taxon>Thiodictyon</taxon>
    </lineage>
</organism>
<dbReference type="AlphaFoldDB" id="A0A2K8U5B2"/>
<dbReference type="SFLD" id="SFLDF00299">
    <property type="entry name" value="anaerobic_ribonucleoside-triph"/>
    <property type="match status" value="1"/>
</dbReference>
<evidence type="ECO:0000256" key="5">
    <source>
        <dbReference type="ARBA" id="ARBA00023014"/>
    </source>
</evidence>
<dbReference type="SFLD" id="SFLDG01063">
    <property type="entry name" value="activating_enzymes__group_1"/>
    <property type="match status" value="1"/>
</dbReference>
<protein>
    <recommendedName>
        <fullName evidence="8">Radical SAM protein</fullName>
    </recommendedName>
</protein>
<evidence type="ECO:0000256" key="4">
    <source>
        <dbReference type="ARBA" id="ARBA00023004"/>
    </source>
</evidence>
<keyword evidence="2" id="KW-0949">S-adenosyl-L-methionine</keyword>
<comment type="cofactor">
    <cofactor evidence="1">
        <name>[4Fe-4S] cluster</name>
        <dbReference type="ChEBI" id="CHEBI:49883"/>
    </cofactor>
</comment>
<dbReference type="GO" id="GO:0043365">
    <property type="term" value="F:[formate-C-acetyltransferase]-activating enzyme activity"/>
    <property type="evidence" value="ECO:0007669"/>
    <property type="project" value="InterPro"/>
</dbReference>
<evidence type="ECO:0008006" key="8">
    <source>
        <dbReference type="Google" id="ProtNLM"/>
    </source>
</evidence>
<dbReference type="Pfam" id="PF13353">
    <property type="entry name" value="Fer4_12"/>
    <property type="match status" value="1"/>
</dbReference>
<dbReference type="SUPFAM" id="SSF102114">
    <property type="entry name" value="Radical SAM enzymes"/>
    <property type="match status" value="1"/>
</dbReference>
<dbReference type="GO" id="GO:0046872">
    <property type="term" value="F:metal ion binding"/>
    <property type="evidence" value="ECO:0007669"/>
    <property type="project" value="UniProtKB-KW"/>
</dbReference>
<evidence type="ECO:0000313" key="6">
    <source>
        <dbReference type="EMBL" id="AUB80579.1"/>
    </source>
</evidence>